<evidence type="ECO:0000256" key="6">
    <source>
        <dbReference type="ARBA" id="ARBA00023163"/>
    </source>
</evidence>
<name>U2QH63_9BACT</name>
<dbReference type="GO" id="GO:0000155">
    <property type="term" value="F:phosphorelay sensor kinase activity"/>
    <property type="evidence" value="ECO:0007669"/>
    <property type="project" value="InterPro"/>
</dbReference>
<evidence type="ECO:0000256" key="2">
    <source>
        <dbReference type="ARBA" id="ARBA00012438"/>
    </source>
</evidence>
<keyword evidence="7" id="KW-0812">Transmembrane</keyword>
<dbReference type="Gene3D" id="1.10.10.60">
    <property type="entry name" value="Homeodomain-like"/>
    <property type="match status" value="2"/>
</dbReference>
<feature type="chain" id="PRO_5004633286" description="histidine kinase" evidence="8">
    <location>
        <begin position="22"/>
        <end position="1121"/>
    </location>
</feature>
<evidence type="ECO:0000256" key="4">
    <source>
        <dbReference type="ARBA" id="ARBA00023015"/>
    </source>
</evidence>
<dbReference type="GO" id="GO:0043565">
    <property type="term" value="F:sequence-specific DNA binding"/>
    <property type="evidence" value="ECO:0007669"/>
    <property type="project" value="InterPro"/>
</dbReference>
<proteinExistence type="predicted"/>
<evidence type="ECO:0000259" key="9">
    <source>
        <dbReference type="PROSITE" id="PS01124"/>
    </source>
</evidence>
<reference evidence="10 11" key="1">
    <citation type="submission" date="2013-08" db="EMBL/GenBank/DDBJ databases">
        <authorList>
            <person name="Durkin A.S."/>
            <person name="Haft D.R."/>
            <person name="McCorrison J."/>
            <person name="Torralba M."/>
            <person name="Gillis M."/>
            <person name="Haft D.H."/>
            <person name="Methe B."/>
            <person name="Sutton G."/>
            <person name="Nelson K.E."/>
        </authorList>
    </citation>
    <scope>NUCLEOTIDE SEQUENCE [LARGE SCALE GENOMIC DNA]</scope>
    <source>
        <strain evidence="10 11">F0067</strain>
    </source>
</reference>
<protein>
    <recommendedName>
        <fullName evidence="2">histidine kinase</fullName>
        <ecNumber evidence="2">2.7.13.3</ecNumber>
    </recommendedName>
</protein>
<dbReference type="AlphaFoldDB" id="U2QH63"/>
<keyword evidence="7" id="KW-1133">Transmembrane helix</keyword>
<keyword evidence="5 10" id="KW-0238">DNA-binding</keyword>
<gene>
    <name evidence="10" type="ORF">HMPREF9135_1100</name>
</gene>
<evidence type="ECO:0000256" key="3">
    <source>
        <dbReference type="ARBA" id="ARBA00022553"/>
    </source>
</evidence>
<dbReference type="InterPro" id="IPR009057">
    <property type="entry name" value="Homeodomain-like_sf"/>
</dbReference>
<comment type="caution">
    <text evidence="10">The sequence shown here is derived from an EMBL/GenBank/DDBJ whole genome shotgun (WGS) entry which is preliminary data.</text>
</comment>
<dbReference type="EC" id="2.7.13.3" evidence="2"/>
<dbReference type="PATRIC" id="fig|1115809.3.peg.2588"/>
<evidence type="ECO:0000313" key="11">
    <source>
        <dbReference type="Proteomes" id="UP000016648"/>
    </source>
</evidence>
<keyword evidence="11" id="KW-1185">Reference proteome</keyword>
<dbReference type="PROSITE" id="PS01124">
    <property type="entry name" value="HTH_ARAC_FAMILY_2"/>
    <property type="match status" value="1"/>
</dbReference>
<dbReference type="Pfam" id="PF07495">
    <property type="entry name" value="Y_Y_Y"/>
    <property type="match status" value="1"/>
</dbReference>
<dbReference type="InterPro" id="IPR011110">
    <property type="entry name" value="Reg_prop"/>
</dbReference>
<keyword evidence="7" id="KW-0472">Membrane</keyword>
<keyword evidence="3" id="KW-0597">Phosphoprotein</keyword>
<evidence type="ECO:0000256" key="1">
    <source>
        <dbReference type="ARBA" id="ARBA00000085"/>
    </source>
</evidence>
<evidence type="ECO:0000313" key="10">
    <source>
        <dbReference type="EMBL" id="ERK38167.1"/>
    </source>
</evidence>
<feature type="transmembrane region" description="Helical" evidence="7">
    <location>
        <begin position="739"/>
        <end position="761"/>
    </location>
</feature>
<dbReference type="Pfam" id="PF12833">
    <property type="entry name" value="HTH_18"/>
    <property type="match status" value="1"/>
</dbReference>
<dbReference type="InterPro" id="IPR020449">
    <property type="entry name" value="Tscrpt_reg_AraC-type_HTH"/>
</dbReference>
<keyword evidence="4" id="KW-0805">Transcription regulation</keyword>
<evidence type="ECO:0000256" key="7">
    <source>
        <dbReference type="SAM" id="Phobius"/>
    </source>
</evidence>
<comment type="catalytic activity">
    <reaction evidence="1">
        <text>ATP + protein L-histidine = ADP + protein N-phospho-L-histidine.</text>
        <dbReference type="EC" id="2.7.13.3"/>
    </reaction>
</comment>
<dbReference type="SUPFAM" id="SSF101898">
    <property type="entry name" value="NHL repeat"/>
    <property type="match status" value="1"/>
</dbReference>
<dbReference type="EMBL" id="AWEY01000044">
    <property type="protein sequence ID" value="ERK38167.1"/>
    <property type="molecule type" value="Genomic_DNA"/>
</dbReference>
<sequence>MRSHLCLFFPLLALWASCAMAAGSVQPYFNNIQLDGASTVCSFAHDPRGIVWLGTESGLYSYDGYHSYPHFDSRSPYHSRVHSLVAQGDLLFLGTENGLFVFDTATNSYRPSPRRSPKDIRAMALQGRKLLLGTSDGLYEYDLRQGSLRQSALHGQAIYALLPSHRGLLVGSLHGFYIVKGGRTRRVGIASGRQPLVNALAFDRRRGCYWVGTEGALYRTDFKEMAPLAPLQGNSVKALAVGQRGDVWIGTDDGLFTCGTDGAVSRIVHDSRSTASLANNIVWALDADARGNVWVGTDNGLSFYKGGSAFVYTPLSDITGSGDGNSLHNLYRQGDGTLWMGGTNGLLRFRRTAAGFDDVAWYRQTSTRFPLSHNRVRAVYQDADGDIWVATDHGVNYYDRRRRQFRNFVLTEPTGRYNANWAYDVLLDSRRRLWVSAYMGGIFIIDKRRLVASEGTVRADRHLSDGPGGLSGIHVGQMVADRRGRIWAMVYGRGLCRIDPATLRPDRFVGRQSFSYVTLDRRGSLWAGYDGGVMRFDEGSASPVDIRFDDGITKRGVTTMADVAGRMYVFSGSVCRVVHGGRVERHFSVPLLSAVTSLYVPATRSLYVGGNDGFIALSPDASPTATGGRRLFLTSMRVNEREYAGGPQAVLPASSVALRSHDNNLSFRFTDLPYAGSLRSLYVYRLEGLDRTWHDLDNLAEAVNYNGLPYGRYRLLVRDIDAPEQRYAYTLDIEIKAPWYLTVWAKLVYLLLALGAGLWVMNFYAMRKNLRQEQTARRRLLEQSRARAHFFAHLSERLKQPLAHILAPVYQLAAAGHADDLLEDIRSSATALNRLVYESLDSDGEASDTRWQPVMAPLDVVDYLRRVVARRKGGGPKGPLRLDADIASLTINVDIVGWDIVVQTLFDFVGSHAQPGSETVVTLRGDLEKHLLRLSIGNRTLRIADIERNQLFMRYGASADNDSSTAGLFIIRQYVEMSKGTIALAPGAAGSQCFSLVLPFDNRRQPSVAEGLPVVDKLFAQATAVIEAHIADTNFNVTGLQAALGVGDKYLYRKIKQQSGMSPVEYIRNIRMRKASLLLREGKYSISEVMFMVGFSNPGYFSKCFQRAYGMTPTEFLKCEV</sequence>
<dbReference type="SMART" id="SM00342">
    <property type="entry name" value="HTH_ARAC"/>
    <property type="match status" value="1"/>
</dbReference>
<dbReference type="PANTHER" id="PTHR43547">
    <property type="entry name" value="TWO-COMPONENT HISTIDINE KINASE"/>
    <property type="match status" value="1"/>
</dbReference>
<accession>U2QH63</accession>
<dbReference type="Gene3D" id="2.60.40.10">
    <property type="entry name" value="Immunoglobulins"/>
    <property type="match status" value="1"/>
</dbReference>
<dbReference type="InterPro" id="IPR013783">
    <property type="entry name" value="Ig-like_fold"/>
</dbReference>
<feature type="signal peptide" evidence="8">
    <location>
        <begin position="1"/>
        <end position="21"/>
    </location>
</feature>
<dbReference type="Gene3D" id="3.30.565.10">
    <property type="entry name" value="Histidine kinase-like ATPase, C-terminal domain"/>
    <property type="match status" value="1"/>
</dbReference>
<dbReference type="PROSITE" id="PS51257">
    <property type="entry name" value="PROKAR_LIPOPROTEIN"/>
    <property type="match status" value="1"/>
</dbReference>
<keyword evidence="8" id="KW-0732">Signal</keyword>
<dbReference type="SUPFAM" id="SSF55874">
    <property type="entry name" value="ATPase domain of HSP90 chaperone/DNA topoisomerase II/histidine kinase"/>
    <property type="match status" value="1"/>
</dbReference>
<dbReference type="Pfam" id="PF07494">
    <property type="entry name" value="Reg_prop"/>
    <property type="match status" value="2"/>
</dbReference>
<dbReference type="Gene3D" id="1.10.287.130">
    <property type="match status" value="1"/>
</dbReference>
<dbReference type="CDD" id="cd00082">
    <property type="entry name" value="HisKA"/>
    <property type="match status" value="1"/>
</dbReference>
<dbReference type="InterPro" id="IPR036890">
    <property type="entry name" value="HATPase_C_sf"/>
</dbReference>
<dbReference type="InterPro" id="IPR011123">
    <property type="entry name" value="Y_Y_Y"/>
</dbReference>
<dbReference type="InterPro" id="IPR003661">
    <property type="entry name" value="HisK_dim/P_dom"/>
</dbReference>
<dbReference type="InterPro" id="IPR018060">
    <property type="entry name" value="HTH_AraC"/>
</dbReference>
<keyword evidence="6" id="KW-0804">Transcription</keyword>
<evidence type="ECO:0000256" key="5">
    <source>
        <dbReference type="ARBA" id="ARBA00023125"/>
    </source>
</evidence>
<dbReference type="GO" id="GO:0003700">
    <property type="term" value="F:DNA-binding transcription factor activity"/>
    <property type="evidence" value="ECO:0007669"/>
    <property type="project" value="InterPro"/>
</dbReference>
<dbReference type="Gene3D" id="2.130.10.10">
    <property type="entry name" value="YVTN repeat-like/Quinoprotein amine dehydrogenase"/>
    <property type="match status" value="2"/>
</dbReference>
<dbReference type="InterPro" id="IPR015943">
    <property type="entry name" value="WD40/YVTN_repeat-like_dom_sf"/>
</dbReference>
<organism evidence="10 11">
    <name type="scientific">Segatella baroniae F0067</name>
    <dbReference type="NCBI Taxonomy" id="1115809"/>
    <lineage>
        <taxon>Bacteria</taxon>
        <taxon>Pseudomonadati</taxon>
        <taxon>Bacteroidota</taxon>
        <taxon>Bacteroidia</taxon>
        <taxon>Bacteroidales</taxon>
        <taxon>Prevotellaceae</taxon>
        <taxon>Segatella</taxon>
    </lineage>
</organism>
<dbReference type="Proteomes" id="UP000016648">
    <property type="component" value="Unassembled WGS sequence"/>
</dbReference>
<evidence type="ECO:0000256" key="8">
    <source>
        <dbReference type="SAM" id="SignalP"/>
    </source>
</evidence>
<dbReference type="RefSeq" id="WP_021590809.1">
    <property type="nucleotide sequence ID" value="NZ_AWEY01000044.1"/>
</dbReference>
<dbReference type="SUPFAM" id="SSF46689">
    <property type="entry name" value="Homeodomain-like"/>
    <property type="match status" value="1"/>
</dbReference>
<dbReference type="PRINTS" id="PR00032">
    <property type="entry name" value="HTHARAC"/>
</dbReference>
<dbReference type="SUPFAM" id="SSF63829">
    <property type="entry name" value="Calcium-dependent phosphotriesterase"/>
    <property type="match status" value="1"/>
</dbReference>
<feature type="domain" description="HTH araC/xylS-type" evidence="9">
    <location>
        <begin position="1020"/>
        <end position="1119"/>
    </location>
</feature>
<dbReference type="PANTHER" id="PTHR43547:SF2">
    <property type="entry name" value="HYBRID SIGNAL TRANSDUCTION HISTIDINE KINASE C"/>
    <property type="match status" value="1"/>
</dbReference>